<dbReference type="HAMAP" id="MF_00265">
    <property type="entry name" value="VapC_Nob1"/>
    <property type="match status" value="1"/>
</dbReference>
<comment type="function">
    <text evidence="8">Toxic component of a toxin-antitoxin (TA) system. An RNase.</text>
</comment>
<dbReference type="KEGG" id="dfs:HGD76_03010"/>
<proteinExistence type="inferred from homology"/>
<name>A0A6H2BVT9_DOLFA</name>
<evidence type="ECO:0000256" key="2">
    <source>
        <dbReference type="ARBA" id="ARBA00022649"/>
    </source>
</evidence>
<dbReference type="RefSeq" id="WP_168694920.1">
    <property type="nucleotide sequence ID" value="NZ_CP051206.1"/>
</dbReference>
<dbReference type="CDD" id="cd09881">
    <property type="entry name" value="PIN_VapC4-5_FitB-like"/>
    <property type="match status" value="1"/>
</dbReference>
<dbReference type="InterPro" id="IPR029060">
    <property type="entry name" value="PIN-like_dom_sf"/>
</dbReference>
<dbReference type="EMBL" id="CP051206">
    <property type="protein sequence ID" value="QJB43347.1"/>
    <property type="molecule type" value="Genomic_DNA"/>
</dbReference>
<dbReference type="GO" id="GO:0090729">
    <property type="term" value="F:toxin activity"/>
    <property type="evidence" value="ECO:0007669"/>
    <property type="project" value="UniProtKB-KW"/>
</dbReference>
<keyword evidence="5 8" id="KW-0378">Hydrolase</keyword>
<keyword evidence="3 8" id="KW-0540">Nuclease</keyword>
<evidence type="ECO:0000256" key="4">
    <source>
        <dbReference type="ARBA" id="ARBA00022723"/>
    </source>
</evidence>
<evidence type="ECO:0000313" key="10">
    <source>
        <dbReference type="EMBL" id="QJB43347.1"/>
    </source>
</evidence>
<gene>
    <name evidence="8" type="primary">vapC</name>
    <name evidence="10" type="ORF">HGD76_03010</name>
</gene>
<evidence type="ECO:0000259" key="9">
    <source>
        <dbReference type="Pfam" id="PF01850"/>
    </source>
</evidence>
<evidence type="ECO:0000313" key="11">
    <source>
        <dbReference type="Proteomes" id="UP000502433"/>
    </source>
</evidence>
<comment type="similarity">
    <text evidence="7 8">Belongs to the PINc/VapC protein family.</text>
</comment>
<dbReference type="EC" id="3.1.-.-" evidence="8"/>
<dbReference type="Gene3D" id="3.40.50.1010">
    <property type="entry name" value="5'-nuclease"/>
    <property type="match status" value="1"/>
</dbReference>
<feature type="binding site" evidence="8">
    <location>
        <position position="21"/>
    </location>
    <ligand>
        <name>Mg(2+)</name>
        <dbReference type="ChEBI" id="CHEBI:18420"/>
    </ligand>
</feature>
<dbReference type="GO" id="GO:0000287">
    <property type="term" value="F:magnesium ion binding"/>
    <property type="evidence" value="ECO:0007669"/>
    <property type="project" value="UniProtKB-UniRule"/>
</dbReference>
<dbReference type="InterPro" id="IPR050556">
    <property type="entry name" value="Type_II_TA_system_RNase"/>
</dbReference>
<dbReference type="InterPro" id="IPR002716">
    <property type="entry name" value="PIN_dom"/>
</dbReference>
<dbReference type="Pfam" id="PF01850">
    <property type="entry name" value="PIN"/>
    <property type="match status" value="1"/>
</dbReference>
<keyword evidence="8" id="KW-0800">Toxin</keyword>
<protein>
    <recommendedName>
        <fullName evidence="8">Ribonuclease VapC</fullName>
        <shortName evidence="8">RNase VapC</shortName>
        <ecNumber evidence="8">3.1.-.-</ecNumber>
    </recommendedName>
    <alternativeName>
        <fullName evidence="8">Toxin VapC</fullName>
    </alternativeName>
</protein>
<keyword evidence="2 8" id="KW-1277">Toxin-antitoxin system</keyword>
<evidence type="ECO:0000256" key="6">
    <source>
        <dbReference type="ARBA" id="ARBA00022842"/>
    </source>
</evidence>
<keyword evidence="4 8" id="KW-0479">Metal-binding</keyword>
<dbReference type="GO" id="GO:0016787">
    <property type="term" value="F:hydrolase activity"/>
    <property type="evidence" value="ECO:0007669"/>
    <property type="project" value="UniProtKB-KW"/>
</dbReference>
<dbReference type="InterPro" id="IPR022907">
    <property type="entry name" value="VapC_family"/>
</dbReference>
<organism evidence="10 11">
    <name type="scientific">Dolichospermum flos-aquae CCAP 1403/13F</name>
    <dbReference type="NCBI Taxonomy" id="315271"/>
    <lineage>
        <taxon>Bacteria</taxon>
        <taxon>Bacillati</taxon>
        <taxon>Cyanobacteriota</taxon>
        <taxon>Cyanophyceae</taxon>
        <taxon>Nostocales</taxon>
        <taxon>Aphanizomenonaceae</taxon>
        <taxon>Dolichospermum</taxon>
    </lineage>
</organism>
<dbReference type="PANTHER" id="PTHR33653:SF1">
    <property type="entry name" value="RIBONUCLEASE VAPC2"/>
    <property type="match status" value="1"/>
</dbReference>
<feature type="domain" description="PIN" evidence="9">
    <location>
        <begin position="19"/>
        <end position="140"/>
    </location>
</feature>
<dbReference type="AlphaFoldDB" id="A0A6H2BVT9"/>
<dbReference type="Proteomes" id="UP000502433">
    <property type="component" value="Chromosome"/>
</dbReference>
<reference evidence="10 11" key="1">
    <citation type="submission" date="2020-04" db="EMBL/GenBank/DDBJ databases">
        <title>Genome-Wide Identification of 5-Methylcytosine Sites in Bacterial Genomes By High-Throughput Sequencing of MspJI Restriction Fragments.</title>
        <authorList>
            <person name="Wu V."/>
        </authorList>
    </citation>
    <scope>NUCLEOTIDE SEQUENCE [LARGE SCALE GENOMIC DNA]</scope>
    <source>
        <strain evidence="10 11">CCAP 1403/13f</strain>
    </source>
</reference>
<evidence type="ECO:0000256" key="5">
    <source>
        <dbReference type="ARBA" id="ARBA00022801"/>
    </source>
</evidence>
<comment type="cofactor">
    <cofactor evidence="1 8">
        <name>Mg(2+)</name>
        <dbReference type="ChEBI" id="CHEBI:18420"/>
    </cofactor>
</comment>
<accession>A0A6H2BVT9</accession>
<dbReference type="PANTHER" id="PTHR33653">
    <property type="entry name" value="RIBONUCLEASE VAPC2"/>
    <property type="match status" value="1"/>
</dbReference>
<evidence type="ECO:0000256" key="3">
    <source>
        <dbReference type="ARBA" id="ARBA00022722"/>
    </source>
</evidence>
<evidence type="ECO:0000256" key="1">
    <source>
        <dbReference type="ARBA" id="ARBA00001946"/>
    </source>
</evidence>
<reference evidence="10 11" key="2">
    <citation type="submission" date="2020-04" db="EMBL/GenBank/DDBJ databases">
        <authorList>
            <person name="Fomenkov A."/>
            <person name="Anton B.P."/>
            <person name="Roberts R.J."/>
        </authorList>
    </citation>
    <scope>NUCLEOTIDE SEQUENCE [LARGE SCALE GENOMIC DNA]</scope>
    <source>
        <strain evidence="10 11">CCAP 1403/13f</strain>
    </source>
</reference>
<evidence type="ECO:0000256" key="8">
    <source>
        <dbReference type="HAMAP-Rule" id="MF_00265"/>
    </source>
</evidence>
<dbReference type="GO" id="GO:0004540">
    <property type="term" value="F:RNA nuclease activity"/>
    <property type="evidence" value="ECO:0007669"/>
    <property type="project" value="InterPro"/>
</dbReference>
<evidence type="ECO:0000256" key="7">
    <source>
        <dbReference type="ARBA" id="ARBA00038093"/>
    </source>
</evidence>
<keyword evidence="6 8" id="KW-0460">Magnesium</keyword>
<sequence length="149" mass="16713">MQVTIDLPDKLTTKIINQLLDTNVCIMYLKGKSLSINHHLDNLEPEKIAVCSVVKAELFYGSMRSNNPQKAIAVQKIFIEQFVSLPFDDECAENYGKIRADLANSGTPISSNDIQIASIALVNNLILVTHNVREFKQVKGLQIEDWEIV</sequence>
<dbReference type="SUPFAM" id="SSF88723">
    <property type="entry name" value="PIN domain-like"/>
    <property type="match status" value="1"/>
</dbReference>
<feature type="binding site" evidence="8">
    <location>
        <position position="113"/>
    </location>
    <ligand>
        <name>Mg(2+)</name>
        <dbReference type="ChEBI" id="CHEBI:18420"/>
    </ligand>
</feature>